<evidence type="ECO:0000313" key="2">
    <source>
        <dbReference type="Proteomes" id="UP000032552"/>
    </source>
</evidence>
<dbReference type="AlphaFoldDB" id="A0A0C9PR94"/>
<evidence type="ECO:0000313" key="1">
    <source>
        <dbReference type="EMBL" id="GAN37506.1"/>
    </source>
</evidence>
<gene>
    <name evidence="1" type="ORF">LC0644_2095</name>
</gene>
<dbReference type="EMBL" id="BAYM01000242">
    <property type="protein sequence ID" value="GAN37506.1"/>
    <property type="molecule type" value="Genomic_DNA"/>
</dbReference>
<dbReference type="RefSeq" id="WP_045625707.1">
    <property type="nucleotide sequence ID" value="NZ_BAYM01000242.1"/>
</dbReference>
<proteinExistence type="predicted"/>
<sequence length="137" mass="15422">MTVTLDVKGLEDLENKLSQKFSDRKVALYVNNALTIAGRYAVVELKQAAESYRDTGATVNEITAGKPRLRGGVRNIKIGWSGDGTKQRWRLVHLNEFGYTRNGHTYAPRGIGKIRSSYDEMQPKLKELEAAELRKLL</sequence>
<organism evidence="1 2">
    <name type="scientific">Lacticaseibacillus paracasei NRIC 0644</name>
    <dbReference type="NCBI Taxonomy" id="1435038"/>
    <lineage>
        <taxon>Bacteria</taxon>
        <taxon>Bacillati</taxon>
        <taxon>Bacillota</taxon>
        <taxon>Bacilli</taxon>
        <taxon>Lactobacillales</taxon>
        <taxon>Lactobacillaceae</taxon>
        <taxon>Lacticaseibacillus</taxon>
    </lineage>
</organism>
<evidence type="ECO:0008006" key="3">
    <source>
        <dbReference type="Google" id="ProtNLM"/>
    </source>
</evidence>
<name>A0A0C9PR94_LACPA</name>
<protein>
    <recommendedName>
        <fullName evidence="3">Phage protein</fullName>
    </recommendedName>
</protein>
<comment type="caution">
    <text evidence="1">The sequence shown here is derived from an EMBL/GenBank/DDBJ whole genome shotgun (WGS) entry which is preliminary data.</text>
</comment>
<dbReference type="Proteomes" id="UP000032552">
    <property type="component" value="Unassembled WGS sequence"/>
</dbReference>
<accession>A0A0C9PR94</accession>
<reference evidence="2" key="1">
    <citation type="submission" date="2014-05" db="EMBL/GenBank/DDBJ databases">
        <title>Whole genome sequencing of Lactobacillus casei NRIC0644.</title>
        <authorList>
            <person name="Atarashi H."/>
            <person name="Yoshida Y."/>
            <person name="Fujimura S."/>
            <person name="Tanaka N."/>
            <person name="Shiwa Y."/>
            <person name="Yoshikawa H."/>
            <person name="Okada S."/>
            <person name="Nakagawa J."/>
        </authorList>
    </citation>
    <scope>NUCLEOTIDE SEQUENCE [LARGE SCALE GENOMIC DNA]</scope>
    <source>
        <strain evidence="2">NRIC0644</strain>
    </source>
</reference>